<dbReference type="GO" id="GO:0071111">
    <property type="term" value="F:cyclic-guanylate-specific phosphodiesterase activity"/>
    <property type="evidence" value="ECO:0007669"/>
    <property type="project" value="InterPro"/>
</dbReference>
<protein>
    <submittedName>
        <fullName evidence="3">Diguanylate cyclase/phosphodiesterase</fullName>
    </submittedName>
</protein>
<sequence>MCIYETKKKNIATKNKIINLNEMDHLTKTFNRNKGLEILENTIKKDNLQDSPVSLCLVDIQNLAHINNKLGIAAGDKLIKIVGNILSSNFRKTDAVVRFEGDKFIVILKGCKANCRAALIKSLQNRLSLFNTSNKKNYYLKLHMLFCAYKGETAQEFIEKSFHQLNLHKKKQSTKDAIIQEEIIDGLNRNEFRTFFQPKVFIREKQIEFEALIRWFHPEKGLIPPDKFIPISEKSFVIHNLTKKVLKDAVDFSQKTNTKVSVNISPVVFQNPNFSKEIRKILNTREIAELIVLEITEGIALDNFKVAVNKMKDLNKIGVEFSIDDFGIGYSSLSYLEKLPIAELKIDKLFVRNIHTDKINPLIIDFVIKVGKISGFKVIAEGVETKDHIKTLTSLGCHNFQGYYFDKPQSADIIYEKYSSYFYHNMIENLKR</sequence>
<dbReference type="InterPro" id="IPR029787">
    <property type="entry name" value="Nucleotide_cyclase"/>
</dbReference>
<dbReference type="InterPro" id="IPR050706">
    <property type="entry name" value="Cyclic-di-GMP_PDE-like"/>
</dbReference>
<accession>E3HAZ3</accession>
<dbReference type="SUPFAM" id="SSF141868">
    <property type="entry name" value="EAL domain-like"/>
    <property type="match status" value="1"/>
</dbReference>
<dbReference type="InterPro" id="IPR001633">
    <property type="entry name" value="EAL_dom"/>
</dbReference>
<dbReference type="AlphaFoldDB" id="E3HAZ3"/>
<evidence type="ECO:0000259" key="1">
    <source>
        <dbReference type="PROSITE" id="PS50883"/>
    </source>
</evidence>
<feature type="domain" description="EAL" evidence="1">
    <location>
        <begin position="176"/>
        <end position="422"/>
    </location>
</feature>
<dbReference type="InterPro" id="IPR035919">
    <property type="entry name" value="EAL_sf"/>
</dbReference>
<dbReference type="Gene3D" id="3.30.70.270">
    <property type="match status" value="1"/>
</dbReference>
<dbReference type="Gene3D" id="3.20.20.450">
    <property type="entry name" value="EAL domain"/>
    <property type="match status" value="1"/>
</dbReference>
<dbReference type="EMBL" id="CP002281">
    <property type="protein sequence ID" value="ADO82142.1"/>
    <property type="molecule type" value="Genomic_DNA"/>
</dbReference>
<dbReference type="InterPro" id="IPR043128">
    <property type="entry name" value="Rev_trsase/Diguanyl_cyclase"/>
</dbReference>
<proteinExistence type="predicted"/>
<dbReference type="CDD" id="cd01948">
    <property type="entry name" value="EAL"/>
    <property type="match status" value="1"/>
</dbReference>
<keyword evidence="4" id="KW-1185">Reference proteome</keyword>
<dbReference type="SMART" id="SM00267">
    <property type="entry name" value="GGDEF"/>
    <property type="match status" value="1"/>
</dbReference>
<dbReference type="SMART" id="SM00052">
    <property type="entry name" value="EAL"/>
    <property type="match status" value="1"/>
</dbReference>
<name>E3HAZ3_ILYPC</name>
<dbReference type="SUPFAM" id="SSF55073">
    <property type="entry name" value="Nucleotide cyclase"/>
    <property type="match status" value="1"/>
</dbReference>
<dbReference type="eggNOG" id="COG3706">
    <property type="taxonomic scope" value="Bacteria"/>
</dbReference>
<dbReference type="Pfam" id="PF00563">
    <property type="entry name" value="EAL"/>
    <property type="match status" value="1"/>
</dbReference>
<dbReference type="PANTHER" id="PTHR33121">
    <property type="entry name" value="CYCLIC DI-GMP PHOSPHODIESTERASE PDEF"/>
    <property type="match status" value="1"/>
</dbReference>
<dbReference type="eggNOG" id="COG2200">
    <property type="taxonomic scope" value="Bacteria"/>
</dbReference>
<dbReference type="HOGENOM" id="CLU_000445_70_50_0"/>
<dbReference type="Pfam" id="PF00990">
    <property type="entry name" value="GGDEF"/>
    <property type="match status" value="1"/>
</dbReference>
<dbReference type="PROSITE" id="PS50883">
    <property type="entry name" value="EAL"/>
    <property type="match status" value="1"/>
</dbReference>
<evidence type="ECO:0000313" key="4">
    <source>
        <dbReference type="Proteomes" id="UP000006875"/>
    </source>
</evidence>
<gene>
    <name evidence="3" type="ordered locus">Ilyop_0354</name>
</gene>
<evidence type="ECO:0000313" key="3">
    <source>
        <dbReference type="EMBL" id="ADO82142.1"/>
    </source>
</evidence>
<evidence type="ECO:0000259" key="2">
    <source>
        <dbReference type="PROSITE" id="PS50887"/>
    </source>
</evidence>
<dbReference type="STRING" id="572544.Ilyop_0354"/>
<dbReference type="InterPro" id="IPR000160">
    <property type="entry name" value="GGDEF_dom"/>
</dbReference>
<organism evidence="3 4">
    <name type="scientific">Ilyobacter polytropus (strain ATCC 51220 / DSM 2926 / LMG 16218 / CuHBu1)</name>
    <dbReference type="NCBI Taxonomy" id="572544"/>
    <lineage>
        <taxon>Bacteria</taxon>
        <taxon>Fusobacteriati</taxon>
        <taxon>Fusobacteriota</taxon>
        <taxon>Fusobacteriia</taxon>
        <taxon>Fusobacteriales</taxon>
        <taxon>Fusobacteriaceae</taxon>
        <taxon>Ilyobacter</taxon>
    </lineage>
</organism>
<dbReference type="CDD" id="cd01949">
    <property type="entry name" value="GGDEF"/>
    <property type="match status" value="1"/>
</dbReference>
<dbReference type="OrthoDB" id="83479at2"/>
<dbReference type="PANTHER" id="PTHR33121:SF71">
    <property type="entry name" value="OXYGEN SENSOR PROTEIN DOSP"/>
    <property type="match status" value="1"/>
</dbReference>
<dbReference type="Proteomes" id="UP000006875">
    <property type="component" value="Chromosome"/>
</dbReference>
<dbReference type="PROSITE" id="PS50887">
    <property type="entry name" value="GGDEF"/>
    <property type="match status" value="1"/>
</dbReference>
<dbReference type="KEGG" id="ipo:Ilyop_0354"/>
<feature type="domain" description="GGDEF" evidence="2">
    <location>
        <begin position="51"/>
        <end position="181"/>
    </location>
</feature>
<reference evidence="3 4" key="1">
    <citation type="journal article" date="2010" name="Stand. Genomic Sci.">
        <title>Complete genome sequence of Ilyobacter polytropus type strain (CuHbu1).</title>
        <authorList>
            <person name="Sikorski J."/>
            <person name="Chertkov O."/>
            <person name="Lapidus A."/>
            <person name="Nolan M."/>
            <person name="Lucas S."/>
            <person name="Del Rio T.G."/>
            <person name="Tice H."/>
            <person name="Cheng J.F."/>
            <person name="Tapia R."/>
            <person name="Han C."/>
            <person name="Goodwin L."/>
            <person name="Pitluck S."/>
            <person name="Liolios K."/>
            <person name="Ivanova N."/>
            <person name="Mavromatis K."/>
            <person name="Mikhailova N."/>
            <person name="Pati A."/>
            <person name="Chen A."/>
            <person name="Palaniappan K."/>
            <person name="Land M."/>
            <person name="Hauser L."/>
            <person name="Chang Y.J."/>
            <person name="Jeffries C.D."/>
            <person name="Brambilla E."/>
            <person name="Yasawong M."/>
            <person name="Rohde M."/>
            <person name="Pukall R."/>
            <person name="Spring S."/>
            <person name="Goker M."/>
            <person name="Woyke T."/>
            <person name="Bristow J."/>
            <person name="Eisen J.A."/>
            <person name="Markowitz V."/>
            <person name="Hugenholtz P."/>
            <person name="Kyrpides N.C."/>
            <person name="Klenk H.P."/>
        </authorList>
    </citation>
    <scope>NUCLEOTIDE SEQUENCE [LARGE SCALE GENOMIC DNA]</scope>
    <source>
        <strain evidence="4">ATCC 51220 / DSM 2926 / LMG 16218 / CuHBu1</strain>
    </source>
</reference>
<dbReference type="NCBIfam" id="TIGR00254">
    <property type="entry name" value="GGDEF"/>
    <property type="match status" value="1"/>
</dbReference>